<comment type="caution">
    <text evidence="1">The sequence shown here is derived from an EMBL/GenBank/DDBJ whole genome shotgun (WGS) entry which is preliminary data.</text>
</comment>
<dbReference type="AlphaFoldDB" id="A0A8H7SV20"/>
<gene>
    <name evidence="1" type="ORF">INT48_006105</name>
</gene>
<protein>
    <submittedName>
        <fullName evidence="1">Uncharacterized protein</fullName>
    </submittedName>
</protein>
<evidence type="ECO:0000313" key="1">
    <source>
        <dbReference type="EMBL" id="KAG2236089.1"/>
    </source>
</evidence>
<sequence length="350" mass="39699">MQKWITHVLVHQENATTQYSQIISKTVIDEAKEFSAQVSNSHGRSKKEENCNVQRETAVEQEAVDEQEAVIEHEEDQTTQGNAANFHSEGMIRNRQMLIEMDCEAAQRLLLEELDATDATIVKLGLSRIVNAINPTIRNLIYSNLNDDEKQVFVMKSAGLPCTGLEPDVCTVIDNIIKVDESGKHKLYSIEDMDELLEQIQTKKAERSKNKQRDAQLYEALSCMEVIGETGSISTKLERGTNKAIFHAMDISPTYSRKIDLLLKCKGSKTTIEMSSNEWKRASVAKNIQLAQQCKNLRVNTAILKNLKKTWCKPNIVNGLDWNNRIKRRCLFREDEDNDSDDPDDINAAI</sequence>
<dbReference type="EMBL" id="JAEPRE010000022">
    <property type="protein sequence ID" value="KAG2236089.1"/>
    <property type="molecule type" value="Genomic_DNA"/>
</dbReference>
<dbReference type="Proteomes" id="UP000613177">
    <property type="component" value="Unassembled WGS sequence"/>
</dbReference>
<proteinExistence type="predicted"/>
<organism evidence="1 2">
    <name type="scientific">Thamnidium elegans</name>
    <dbReference type="NCBI Taxonomy" id="101142"/>
    <lineage>
        <taxon>Eukaryota</taxon>
        <taxon>Fungi</taxon>
        <taxon>Fungi incertae sedis</taxon>
        <taxon>Mucoromycota</taxon>
        <taxon>Mucoromycotina</taxon>
        <taxon>Mucoromycetes</taxon>
        <taxon>Mucorales</taxon>
        <taxon>Mucorineae</taxon>
        <taxon>Mucoraceae</taxon>
        <taxon>Thamnidium</taxon>
    </lineage>
</organism>
<evidence type="ECO:0000313" key="2">
    <source>
        <dbReference type="Proteomes" id="UP000613177"/>
    </source>
</evidence>
<accession>A0A8H7SV20</accession>
<name>A0A8H7SV20_9FUNG</name>
<keyword evidence="2" id="KW-1185">Reference proteome</keyword>
<reference evidence="1" key="1">
    <citation type="submission" date="2021-01" db="EMBL/GenBank/DDBJ databases">
        <title>Metabolic potential, ecology and presence of endohyphal bacteria is reflected in genomic diversity of Mucoromycotina.</title>
        <authorList>
            <person name="Muszewska A."/>
            <person name="Okrasinska A."/>
            <person name="Steczkiewicz K."/>
            <person name="Drgas O."/>
            <person name="Orlowska M."/>
            <person name="Perlinska-Lenart U."/>
            <person name="Aleksandrzak-Piekarczyk T."/>
            <person name="Szatraj K."/>
            <person name="Zielenkiewicz U."/>
            <person name="Pilsyk S."/>
            <person name="Malc E."/>
            <person name="Mieczkowski P."/>
            <person name="Kruszewska J.S."/>
            <person name="Biernat P."/>
            <person name="Pawlowska J."/>
        </authorList>
    </citation>
    <scope>NUCLEOTIDE SEQUENCE</scope>
    <source>
        <strain evidence="1">WA0000018081</strain>
    </source>
</reference>